<feature type="region of interest" description="Disordered" evidence="3">
    <location>
        <begin position="313"/>
        <end position="335"/>
    </location>
</feature>
<feature type="coiled-coil region" evidence="2">
    <location>
        <begin position="551"/>
        <end position="595"/>
    </location>
</feature>
<evidence type="ECO:0000313" key="5">
    <source>
        <dbReference type="EMBL" id="RIA81480.1"/>
    </source>
</evidence>
<dbReference type="AlphaFoldDB" id="A0A397S517"/>
<feature type="compositionally biased region" description="Low complexity" evidence="3">
    <location>
        <begin position="315"/>
        <end position="335"/>
    </location>
</feature>
<keyword evidence="1 2" id="KW-0175">Coiled coil</keyword>
<evidence type="ECO:0000256" key="1">
    <source>
        <dbReference type="PROSITE-ProRule" id="PRU00290"/>
    </source>
</evidence>
<dbReference type="EMBL" id="QKYT01000789">
    <property type="protein sequence ID" value="RIA81480.1"/>
    <property type="molecule type" value="Genomic_DNA"/>
</dbReference>
<evidence type="ECO:0000313" key="6">
    <source>
        <dbReference type="Proteomes" id="UP000265703"/>
    </source>
</evidence>
<keyword evidence="6" id="KW-1185">Reference proteome</keyword>
<evidence type="ECO:0000256" key="2">
    <source>
        <dbReference type="SAM" id="Coils"/>
    </source>
</evidence>
<dbReference type="OrthoDB" id="2360898at2759"/>
<accession>A0A397S517</accession>
<gene>
    <name evidence="5" type="ORF">C1645_881588</name>
</gene>
<feature type="region of interest" description="Disordered" evidence="3">
    <location>
        <begin position="670"/>
        <end position="689"/>
    </location>
</feature>
<proteinExistence type="predicted"/>
<feature type="region of interest" description="Disordered" evidence="3">
    <location>
        <begin position="1"/>
        <end position="37"/>
    </location>
</feature>
<evidence type="ECO:0000259" key="4">
    <source>
        <dbReference type="PROSITE" id="PS50892"/>
    </source>
</evidence>
<feature type="compositionally biased region" description="Polar residues" evidence="3">
    <location>
        <begin position="713"/>
        <end position="736"/>
    </location>
</feature>
<feature type="compositionally biased region" description="Polar residues" evidence="3">
    <location>
        <begin position="525"/>
        <end position="536"/>
    </location>
</feature>
<evidence type="ECO:0000256" key="3">
    <source>
        <dbReference type="SAM" id="MobiDB-lite"/>
    </source>
</evidence>
<name>A0A397S517_9GLOM</name>
<feature type="domain" description="V-SNARE coiled-coil homology" evidence="4">
    <location>
        <begin position="574"/>
        <end position="638"/>
    </location>
</feature>
<dbReference type="PROSITE" id="PS50892">
    <property type="entry name" value="V_SNARE"/>
    <property type="match status" value="1"/>
</dbReference>
<dbReference type="Proteomes" id="UP000265703">
    <property type="component" value="Unassembled WGS sequence"/>
</dbReference>
<dbReference type="InterPro" id="IPR042855">
    <property type="entry name" value="V_SNARE_CC"/>
</dbReference>
<feature type="region of interest" description="Disordered" evidence="3">
    <location>
        <begin position="509"/>
        <end position="546"/>
    </location>
</feature>
<sequence>MSSVRSNKSSTGTLRRVTRSQSTANITENNNNTTNIETEKNIALETYGPLPNIKNSPQHDQELINNIENTPVETTTIPTSDRDIIMGNTIDAINSLQQNSSSLPAITTPHQSLDHSIHASEKGKTVLHKPNNNENSTNIFTTLYTPQLNDDHHTTSNYEPINNDFNDVNNITSISDTENLTINDSTDTFLSFALLNDLPYNSLHEIKTEIRRHFLNTPAFKGFMGLQNYYGIKVIKIGFYEEADRNSIHNIYISNLKTRFYNYEPQYIEQIITPILESKYNKTIKIVDIPRHIDNSLIIEVISKEIGPICNYYEPNKSPNRNNNRSQNANRQQQQRPSFFKQLKIEFENTSSIQNIVQNEIWSITIGDISVRILPNEIKSIGYINRTSYQYKLTGLPINSTIKSINPLLQKIKARTCTFTPTDKRRVTKSAYIYVSKEDFINKNKTLNINGHNIYIMNPKLKHCTVCGSPIHDYKSCNNTDNLPPKKPTVDNQNRLTLSQFNNKFKSLIQTPLNKPNFSRDSKRPPNNRNPQQTYKAPTHKSDQPSDRILIEQLLKENAELKTLLHQSIQKINNLQSLNKEMAEIKKNVLDNKEKITQANTKIDIIITRTDELNQNVLNINSQYEKTQSNYRRKREKLSSLTSKIDTNKYTFNPQIDSFSDIGSLKTISSFPDNNNKPPPNKNDFSIPLNVPKHLMNETESEPMESMVYEESSPPSVNDNSQYDYNGNHGETSTSQWNFNPLKNWKY</sequence>
<feature type="region of interest" description="Disordered" evidence="3">
    <location>
        <begin position="700"/>
        <end position="736"/>
    </location>
</feature>
<feature type="compositionally biased region" description="Low complexity" evidence="3">
    <location>
        <begin position="25"/>
        <end position="36"/>
    </location>
</feature>
<reference evidence="5 6" key="1">
    <citation type="submission" date="2018-06" db="EMBL/GenBank/DDBJ databases">
        <title>Comparative genomics reveals the genomic features of Rhizophagus irregularis, R. cerebriforme, R. diaphanum and Gigaspora rosea, and their symbiotic lifestyle signature.</title>
        <authorList>
            <person name="Morin E."/>
            <person name="San Clemente H."/>
            <person name="Chen E.C.H."/>
            <person name="De La Providencia I."/>
            <person name="Hainaut M."/>
            <person name="Kuo A."/>
            <person name="Kohler A."/>
            <person name="Murat C."/>
            <person name="Tang N."/>
            <person name="Roy S."/>
            <person name="Loubradou J."/>
            <person name="Henrissat B."/>
            <person name="Grigoriev I.V."/>
            <person name="Corradi N."/>
            <person name="Roux C."/>
            <person name="Martin F.M."/>
        </authorList>
    </citation>
    <scope>NUCLEOTIDE SEQUENCE [LARGE SCALE GENOMIC DNA]</scope>
    <source>
        <strain evidence="5 6">DAOM 227022</strain>
    </source>
</reference>
<protein>
    <recommendedName>
        <fullName evidence="4">V-SNARE coiled-coil homology domain-containing protein</fullName>
    </recommendedName>
</protein>
<feature type="compositionally biased region" description="Polar residues" evidence="3">
    <location>
        <begin position="1"/>
        <end position="24"/>
    </location>
</feature>
<comment type="caution">
    <text evidence="5">The sequence shown here is derived from an EMBL/GenBank/DDBJ whole genome shotgun (WGS) entry which is preliminary data.</text>
</comment>
<organism evidence="5 6">
    <name type="scientific">Glomus cerebriforme</name>
    <dbReference type="NCBI Taxonomy" id="658196"/>
    <lineage>
        <taxon>Eukaryota</taxon>
        <taxon>Fungi</taxon>
        <taxon>Fungi incertae sedis</taxon>
        <taxon>Mucoromycota</taxon>
        <taxon>Glomeromycotina</taxon>
        <taxon>Glomeromycetes</taxon>
        <taxon>Glomerales</taxon>
        <taxon>Glomeraceae</taxon>
        <taxon>Glomus</taxon>
    </lineage>
</organism>